<dbReference type="PANTHER" id="PTHR34502:SF3">
    <property type="entry name" value="DUF6594 DOMAIN-CONTAINING PROTEIN"/>
    <property type="match status" value="1"/>
</dbReference>
<dbReference type="InterPro" id="IPR046529">
    <property type="entry name" value="DUF6594"/>
</dbReference>
<keyword evidence="2" id="KW-1133">Transmembrane helix</keyword>
<dbReference type="OrthoDB" id="3533814at2759"/>
<feature type="transmembrane region" description="Helical" evidence="2">
    <location>
        <begin position="381"/>
        <end position="399"/>
    </location>
</feature>
<feature type="transmembrane region" description="Helical" evidence="2">
    <location>
        <begin position="354"/>
        <end position="374"/>
    </location>
</feature>
<dbReference type="Pfam" id="PF20237">
    <property type="entry name" value="DUF6594"/>
    <property type="match status" value="1"/>
</dbReference>
<name>A0A1L7WFV9_9HELO</name>
<dbReference type="EMBL" id="FJOG01000002">
    <property type="protein sequence ID" value="CZR51637.1"/>
    <property type="molecule type" value="Genomic_DNA"/>
</dbReference>
<dbReference type="AlphaFoldDB" id="A0A1L7WFV9"/>
<evidence type="ECO:0000259" key="3">
    <source>
        <dbReference type="Pfam" id="PF20237"/>
    </source>
</evidence>
<feature type="domain" description="DUF6594" evidence="3">
    <location>
        <begin position="162"/>
        <end position="414"/>
    </location>
</feature>
<organism evidence="4 5">
    <name type="scientific">Phialocephala subalpina</name>
    <dbReference type="NCBI Taxonomy" id="576137"/>
    <lineage>
        <taxon>Eukaryota</taxon>
        <taxon>Fungi</taxon>
        <taxon>Dikarya</taxon>
        <taxon>Ascomycota</taxon>
        <taxon>Pezizomycotina</taxon>
        <taxon>Leotiomycetes</taxon>
        <taxon>Helotiales</taxon>
        <taxon>Mollisiaceae</taxon>
        <taxon>Phialocephala</taxon>
        <taxon>Phialocephala fortinii species complex</taxon>
    </lineage>
</organism>
<keyword evidence="5" id="KW-1185">Reference proteome</keyword>
<dbReference type="PANTHER" id="PTHR34502">
    <property type="entry name" value="DUF6594 DOMAIN-CONTAINING PROTEIN-RELATED"/>
    <property type="match status" value="1"/>
</dbReference>
<feature type="compositionally biased region" description="Polar residues" evidence="1">
    <location>
        <begin position="70"/>
        <end position="87"/>
    </location>
</feature>
<evidence type="ECO:0000313" key="4">
    <source>
        <dbReference type="EMBL" id="CZR51637.1"/>
    </source>
</evidence>
<evidence type="ECO:0000313" key="5">
    <source>
        <dbReference type="Proteomes" id="UP000184330"/>
    </source>
</evidence>
<sequence length="414" mass="47535">MEVFGAGVAQALVAMCSPLRRSVAAEQQRVNTDEENLERGLPLVAMNASGVRQRNILDHGQEIIDERDSSPTATTTGALTPSSTEEAPQTPEPFTKLSWRRMSSGLGSSLFSRASAGSGDNNEHVCGHDMFRQEKREHLNQAYTYARLLTAWVPVEDFPNGFPRLSAFVSSDPDFSIVRAFKTIHNRIILQYEVEITELEKALFKLDTEDEINPQMVHRLRRTKHKEGWDSRQRDLLKELRTKIIEYDEIVLYHARMQELGRPPKRNHIHYWNFIWTTKPLAQGYYDYVYWADDFVTLAGNRTNYFQDLIQEHMFRWPRSLVKWFLRKSDKEKPTENKAGTYYSERKLGIASQMFLVSVAVGMLLLPCYLLFLVRMSHPKMAGVVTAFLFPFSFIMSAVTKIGSAYEVFVATAT</sequence>
<reference evidence="4 5" key="1">
    <citation type="submission" date="2016-03" db="EMBL/GenBank/DDBJ databases">
        <authorList>
            <person name="Ploux O."/>
        </authorList>
    </citation>
    <scope>NUCLEOTIDE SEQUENCE [LARGE SCALE GENOMIC DNA]</scope>
    <source>
        <strain evidence="4 5">UAMH 11012</strain>
    </source>
</reference>
<dbReference type="Proteomes" id="UP000184330">
    <property type="component" value="Unassembled WGS sequence"/>
</dbReference>
<accession>A0A1L7WFV9</accession>
<protein>
    <recommendedName>
        <fullName evidence="3">DUF6594 domain-containing protein</fullName>
    </recommendedName>
</protein>
<gene>
    <name evidence="4" type="ORF">PAC_01514</name>
</gene>
<feature type="region of interest" description="Disordered" evidence="1">
    <location>
        <begin position="61"/>
        <end position="96"/>
    </location>
</feature>
<keyword evidence="2" id="KW-0472">Membrane</keyword>
<evidence type="ECO:0000256" key="2">
    <source>
        <dbReference type="SAM" id="Phobius"/>
    </source>
</evidence>
<keyword evidence="2" id="KW-0812">Transmembrane</keyword>
<evidence type="ECO:0000256" key="1">
    <source>
        <dbReference type="SAM" id="MobiDB-lite"/>
    </source>
</evidence>
<proteinExistence type="predicted"/>